<protein>
    <submittedName>
        <fullName evidence="1">Uncharacterized protein</fullName>
    </submittedName>
</protein>
<organism evidence="1 2">
    <name type="scientific">Methylobacterium aquaticum</name>
    <dbReference type="NCBI Taxonomy" id="270351"/>
    <lineage>
        <taxon>Bacteria</taxon>
        <taxon>Pseudomonadati</taxon>
        <taxon>Pseudomonadota</taxon>
        <taxon>Alphaproteobacteria</taxon>
        <taxon>Hyphomicrobiales</taxon>
        <taxon>Methylobacteriaceae</taxon>
        <taxon>Methylobacterium</taxon>
    </lineage>
</organism>
<evidence type="ECO:0000313" key="2">
    <source>
        <dbReference type="Proteomes" id="UP000035929"/>
    </source>
</evidence>
<dbReference type="EMBL" id="LABX01000499">
    <property type="protein sequence ID" value="KMO23349.1"/>
    <property type="molecule type" value="Genomic_DNA"/>
</dbReference>
<gene>
    <name evidence="1" type="ORF">VP06_33570</name>
</gene>
<dbReference type="Proteomes" id="UP000035929">
    <property type="component" value="Unassembled WGS sequence"/>
</dbReference>
<dbReference type="AlphaFoldDB" id="A0A0J6RQ04"/>
<accession>A0A0J6RQ04</accession>
<name>A0A0J6RQ04_9HYPH</name>
<sequence length="138" mass="15463">MDGLHLRSTTLETDIETIMGALTPYLPLFDGILRHGHTTYETYPANIVVDHDASAQAHCTNRHVLAEAHRLLDDLPGVNHREVRGQNLWQIDPVNVIVRFKKTDEDGVSSNYQTRQARAFDRGAQIPGIPAGKKKKTK</sequence>
<proteinExistence type="predicted"/>
<comment type="caution">
    <text evidence="1">The sequence shown here is derived from an EMBL/GenBank/DDBJ whole genome shotgun (WGS) entry which is preliminary data.</text>
</comment>
<dbReference type="PATRIC" id="fig|270351.6.peg.6025"/>
<evidence type="ECO:0000313" key="1">
    <source>
        <dbReference type="EMBL" id="KMO23349.1"/>
    </source>
</evidence>
<reference evidence="1 2" key="1">
    <citation type="submission" date="2015-03" db="EMBL/GenBank/DDBJ databases">
        <title>Genome sequencing of Methylobacterium aquaticum DSM16371 type strain.</title>
        <authorList>
            <person name="Chaudhry V."/>
            <person name="Patil P.B."/>
        </authorList>
    </citation>
    <scope>NUCLEOTIDE SEQUENCE [LARGE SCALE GENOMIC DNA]</scope>
    <source>
        <strain evidence="1 2">DSM 16371</strain>
    </source>
</reference>